<dbReference type="EMBL" id="FJUX01000001">
    <property type="protein sequence ID" value="CZS88415.1"/>
    <property type="molecule type" value="Genomic_DNA"/>
</dbReference>
<reference evidence="2" key="1">
    <citation type="submission" date="2016-03" db="EMBL/GenBank/DDBJ databases">
        <authorList>
            <person name="Guldener U."/>
        </authorList>
    </citation>
    <scope>NUCLEOTIDE SEQUENCE [LARGE SCALE GENOMIC DNA]</scope>
    <source>
        <strain evidence="2">04CH-RAC-A.6.1</strain>
    </source>
</reference>
<protein>
    <submittedName>
        <fullName evidence="1">Uncharacterized protein</fullName>
    </submittedName>
</protein>
<dbReference type="AlphaFoldDB" id="A0A1E1JRA5"/>
<gene>
    <name evidence="1" type="ORF">RAG0_00168</name>
</gene>
<proteinExistence type="predicted"/>
<sequence length="77" mass="8777">MCLTPENPDYDEIACEDTKCKKGFNVVVDWDRQQHDDGSYLRGECVALKDIDDGWIVREWYFDGVSLSRLSASQADG</sequence>
<organism evidence="1 2">
    <name type="scientific">Rhynchosporium agropyri</name>
    <dbReference type="NCBI Taxonomy" id="914238"/>
    <lineage>
        <taxon>Eukaryota</taxon>
        <taxon>Fungi</taxon>
        <taxon>Dikarya</taxon>
        <taxon>Ascomycota</taxon>
        <taxon>Pezizomycotina</taxon>
        <taxon>Leotiomycetes</taxon>
        <taxon>Helotiales</taxon>
        <taxon>Ploettnerulaceae</taxon>
        <taxon>Rhynchosporium</taxon>
    </lineage>
</organism>
<dbReference type="Proteomes" id="UP000178912">
    <property type="component" value="Unassembled WGS sequence"/>
</dbReference>
<accession>A0A1E1JRA5</accession>
<name>A0A1E1JRA5_9HELO</name>
<evidence type="ECO:0000313" key="1">
    <source>
        <dbReference type="EMBL" id="CZS88415.1"/>
    </source>
</evidence>
<keyword evidence="2" id="KW-1185">Reference proteome</keyword>
<evidence type="ECO:0000313" key="2">
    <source>
        <dbReference type="Proteomes" id="UP000178912"/>
    </source>
</evidence>